<dbReference type="Gene3D" id="3.60.21.10">
    <property type="match status" value="1"/>
</dbReference>
<dbReference type="SUPFAM" id="SSF56300">
    <property type="entry name" value="Metallo-dependent phosphatases"/>
    <property type="match status" value="1"/>
</dbReference>
<evidence type="ECO:0000256" key="2">
    <source>
        <dbReference type="ARBA" id="ARBA00022801"/>
    </source>
</evidence>
<evidence type="ECO:0000256" key="4">
    <source>
        <dbReference type="ARBA" id="ARBA00025742"/>
    </source>
</evidence>
<proteinExistence type="inferred from homology"/>
<evidence type="ECO:0000313" key="10">
    <source>
        <dbReference type="EMBL" id="VFK08038.1"/>
    </source>
</evidence>
<dbReference type="GO" id="GO:0016787">
    <property type="term" value="F:hydrolase activity"/>
    <property type="evidence" value="ECO:0007669"/>
    <property type="project" value="UniProtKB-KW"/>
</dbReference>
<feature type="domain" description="Calcineurin-like phosphoesterase" evidence="6">
    <location>
        <begin position="8"/>
        <end position="262"/>
    </location>
</feature>
<dbReference type="InterPro" id="IPR050884">
    <property type="entry name" value="CNP_phosphodiesterase-III"/>
</dbReference>
<name>A0A450SLX4_9GAMM</name>
<dbReference type="Pfam" id="PF25201">
    <property type="entry name" value="nSTAND6"/>
    <property type="match status" value="1"/>
</dbReference>
<dbReference type="EMBL" id="CAADEZ010000136">
    <property type="protein sequence ID" value="VFJ54751.1"/>
    <property type="molecule type" value="Genomic_DNA"/>
</dbReference>
<dbReference type="SUPFAM" id="SSF52540">
    <property type="entry name" value="P-loop containing nucleoside triphosphate hydrolases"/>
    <property type="match status" value="1"/>
</dbReference>
<feature type="region of interest" description="Disordered" evidence="5">
    <location>
        <begin position="340"/>
        <end position="402"/>
    </location>
</feature>
<dbReference type="PANTHER" id="PTHR42988:SF2">
    <property type="entry name" value="CYCLIC NUCLEOTIDE PHOSPHODIESTERASE CBUA0032-RELATED"/>
    <property type="match status" value="1"/>
</dbReference>
<evidence type="ECO:0000256" key="3">
    <source>
        <dbReference type="ARBA" id="ARBA00023004"/>
    </source>
</evidence>
<keyword evidence="1" id="KW-0479">Metal-binding</keyword>
<accession>A0A450SLX4</accession>
<organism evidence="8">
    <name type="scientific">Candidatus Kentrum sp. FM</name>
    <dbReference type="NCBI Taxonomy" id="2126340"/>
    <lineage>
        <taxon>Bacteria</taxon>
        <taxon>Pseudomonadati</taxon>
        <taxon>Pseudomonadota</taxon>
        <taxon>Gammaproteobacteria</taxon>
        <taxon>Candidatus Kentrum</taxon>
    </lineage>
</organism>
<dbReference type="InterPro" id="IPR029052">
    <property type="entry name" value="Metallo-depent_PP-like"/>
</dbReference>
<evidence type="ECO:0000259" key="6">
    <source>
        <dbReference type="Pfam" id="PF00149"/>
    </source>
</evidence>
<dbReference type="InterPro" id="IPR057575">
    <property type="entry name" value="nSTAND6_dom"/>
</dbReference>
<gene>
    <name evidence="9" type="ORF">BECKFM1743A_GA0114220_101365</name>
    <name evidence="10" type="ORF">BECKFM1743B_GA0114221_100575</name>
    <name evidence="8" type="ORF">BECKFM1743C_GA0114222_101425</name>
</gene>
<dbReference type="InterPro" id="IPR011990">
    <property type="entry name" value="TPR-like_helical_dom_sf"/>
</dbReference>
<evidence type="ECO:0000313" key="8">
    <source>
        <dbReference type="EMBL" id="VFJ54689.1"/>
    </source>
</evidence>
<sequence>MPGAITWLHLSDLHLCGPKTGWDADRILKFLLEDLKRMEADHGLAPDLLLVTGDLAFGHLSEGELSLQSQFDEAALFLEEVRAAFRHPIPAERVFLVPGNHDVDRGKILPSQTEWLNNLSNKTNPAGIVNDLLRDADGDWPGIMQRLETYKQFLQEHYPHLLQDPETEKRLCYAHTLDIHGHKLGIAGLNSAWGCGRDGERGKLWLGGGWQLNTLGGKLKEAEVKLLLAHHPLGWLVEQETPKLDPQLENDFHFFLHGHEHQGWVDEKKKHTRLAAGACYGETPAESGYGFARLDPEAGKGEVWLRRFDETGLGWIPRVVSGKSNNDGLCPLDLGWLQPGPVGWGEPPSGEPQQEEPATQPSNVGVRPVGSPQPTDPIDSTSPEAGKMPALPRDTPESRGIFGRAKEIEKLTRKLFDTPILLVHGMAGIGKSCLIEEVHRALGHARSGGGPGEGESYRLVSLRATAHLGADEIFGQLAPVLKCFDDEPKAPRKLGRLDLKALAKYRAAAPTVLHIYRAHTAFADDGFKDVEVRAFLRGLVKQLPQFRVVLESTRAAPEELFPAGAYHVHRVRGLAVDAVQAYFRRPFAQRPQTGWPLTEEQALEIHDRLGGRNKKEGAHPLGMTLLAVVADGLALDPPQVLERHPGMLRKELEEKLFGDLYENILTPPQQHLLRLAALYRREIPVGHEAALDGRAGEVGAFHALVQRFLLSPDEREECFELHSLFAELTQARIVPGGLDYQLDHGVIAEGWLATVRGIKTRHLPYLLAANEAAFHLLEAQEFHRLDELSVTLLGRDTPGILEAWYQRLFESGDREKQRPVLELLTKLVPDEHKYHRFLGETIERLDGRGADKALKHYLTAYELVPTYPQYLANIGRCQLARGEPERFIALVEGLSDFQRQRAVDAYVHDIHAKCLERMGKGEAASRNRQEQIRQGRATAPLYNDEVDYLGKQQRYPEALALLDKAEQAGSMDNHLWAVKASILQAAGQSEAASQLRQERIAAGIRNAVFHNDEALYQWQERNDPNAALAMLEAAEKAGCADDHTLAVKARLLEALGRGEEGSRFRWARIDAGTRNSTFYNDEAVWLRERGEYEAALAVLEQAERNGCADKVIHHIRRSIERNHGSSSQSALRTFA</sequence>
<feature type="domain" description="Novel STAND NTPase 6" evidence="7">
    <location>
        <begin position="401"/>
        <end position="554"/>
    </location>
</feature>
<dbReference type="PANTHER" id="PTHR42988">
    <property type="entry name" value="PHOSPHOHYDROLASE"/>
    <property type="match status" value="1"/>
</dbReference>
<evidence type="ECO:0000256" key="1">
    <source>
        <dbReference type="ARBA" id="ARBA00022723"/>
    </source>
</evidence>
<dbReference type="AlphaFoldDB" id="A0A450SLX4"/>
<dbReference type="GO" id="GO:0046872">
    <property type="term" value="F:metal ion binding"/>
    <property type="evidence" value="ECO:0007669"/>
    <property type="project" value="UniProtKB-KW"/>
</dbReference>
<feature type="compositionally biased region" description="Low complexity" evidence="5">
    <location>
        <begin position="345"/>
        <end position="357"/>
    </location>
</feature>
<evidence type="ECO:0000259" key="7">
    <source>
        <dbReference type="Pfam" id="PF25201"/>
    </source>
</evidence>
<keyword evidence="3" id="KW-0408">Iron</keyword>
<evidence type="ECO:0000313" key="9">
    <source>
        <dbReference type="EMBL" id="VFJ54751.1"/>
    </source>
</evidence>
<reference evidence="8" key="1">
    <citation type="submission" date="2019-02" db="EMBL/GenBank/DDBJ databases">
        <authorList>
            <person name="Gruber-Vodicka R. H."/>
            <person name="Seah K. B. B."/>
        </authorList>
    </citation>
    <scope>NUCLEOTIDE SEQUENCE</scope>
    <source>
        <strain evidence="9">BECK_BZ163</strain>
        <strain evidence="10">BECK_BZ164</strain>
        <strain evidence="8">BECK_BZ165</strain>
    </source>
</reference>
<dbReference type="InterPro" id="IPR027417">
    <property type="entry name" value="P-loop_NTPase"/>
</dbReference>
<evidence type="ECO:0000256" key="5">
    <source>
        <dbReference type="SAM" id="MobiDB-lite"/>
    </source>
</evidence>
<dbReference type="EMBL" id="CAADFL010000057">
    <property type="protein sequence ID" value="VFK08038.1"/>
    <property type="molecule type" value="Genomic_DNA"/>
</dbReference>
<dbReference type="InterPro" id="IPR004843">
    <property type="entry name" value="Calcineurin-like_PHP"/>
</dbReference>
<dbReference type="SUPFAM" id="SSF48452">
    <property type="entry name" value="TPR-like"/>
    <property type="match status" value="2"/>
</dbReference>
<dbReference type="Pfam" id="PF00149">
    <property type="entry name" value="Metallophos"/>
    <property type="match status" value="1"/>
</dbReference>
<dbReference type="Gene3D" id="3.40.50.300">
    <property type="entry name" value="P-loop containing nucleotide triphosphate hydrolases"/>
    <property type="match status" value="1"/>
</dbReference>
<comment type="similarity">
    <text evidence="4">Belongs to the cyclic nucleotide phosphodiesterase class-III family.</text>
</comment>
<dbReference type="EMBL" id="CAADFA010000142">
    <property type="protein sequence ID" value="VFJ54689.1"/>
    <property type="molecule type" value="Genomic_DNA"/>
</dbReference>
<protein>
    <submittedName>
        <fullName evidence="8">Calcineurin-like phosphoesterase</fullName>
    </submittedName>
</protein>
<keyword evidence="2" id="KW-0378">Hydrolase</keyword>
<dbReference type="Gene3D" id="1.25.40.10">
    <property type="entry name" value="Tetratricopeptide repeat domain"/>
    <property type="match status" value="1"/>
</dbReference>